<dbReference type="EMBL" id="MDDS01000015">
    <property type="protein sequence ID" value="ODP38375.1"/>
    <property type="molecule type" value="Genomic_DNA"/>
</dbReference>
<dbReference type="InterPro" id="IPR009492">
    <property type="entry name" value="TniQ"/>
</dbReference>
<evidence type="ECO:0000313" key="3">
    <source>
        <dbReference type="Proteomes" id="UP000094487"/>
    </source>
</evidence>
<dbReference type="Pfam" id="PF06527">
    <property type="entry name" value="TniQ"/>
    <property type="match status" value="1"/>
</dbReference>
<proteinExistence type="predicted"/>
<reference evidence="2 3" key="1">
    <citation type="submission" date="2016-08" db="EMBL/GenBank/DDBJ databases">
        <title>Draft genome of the agarase producing Sphingomonas sp. MCT13.</title>
        <authorList>
            <person name="D'Andrea M.M."/>
            <person name="Rossolini G.M."/>
            <person name="Thaller M.C."/>
        </authorList>
    </citation>
    <scope>NUCLEOTIDE SEQUENCE [LARGE SCALE GENOMIC DNA]</scope>
    <source>
        <strain evidence="2 3">MCT13</strain>
    </source>
</reference>
<dbReference type="STRING" id="1888892.BFL28_14070"/>
<name>A0A1E3LZ21_9SPHN</name>
<gene>
    <name evidence="2" type="ORF">BFL28_14070</name>
</gene>
<evidence type="ECO:0000313" key="2">
    <source>
        <dbReference type="EMBL" id="ODP38375.1"/>
    </source>
</evidence>
<evidence type="ECO:0000259" key="1">
    <source>
        <dbReference type="Pfam" id="PF06527"/>
    </source>
</evidence>
<protein>
    <recommendedName>
        <fullName evidence="1">TniQ domain-containing protein</fullName>
    </recommendedName>
</protein>
<sequence>MTASAPRLALRVRPAPFEPGWALFNRLALRHGCESRLEFARQVPLADRTDFVRDMERGRRFDDIARLSSVPLETLLYNSIIQTIEGSLLAGELVSRSRNLSYSCNFARICPDCLRSDIEQDEGPVACRPRRRSWWDVAKISNCPRHGRTLLAACPACRRTFRRSHLSPATCECGHDLTAERTEVVASDGRIGDAYLVGRLGDGPRLAHSFLDNLAFADAAEIMQWLGSVARWGRSIVSWRRQGLAERTRTMAVGFAICEDFPNRFEEMLDGMLAACPWKRRTPVGVYGRLQHWLGLSTHPALDPIREAVRDHVVKNVPITAGTILFRKPAPEGDLTTLGGLAGRCGVSADRVATVAAALGMIAPLLRKDRGVVVPKALEEPLVAFFRKSCSPEEARRHLGTTHQLFKTLVARNYLPRAFPLGGASIPAQYRLVDLGRFLTALHGDAPFMDTPPRGSETILRAVRVCYRSSDAIIGGLLRGQIKATGRLRSERGIAQILVDTNAVIAGLEYEDDPMFMLMAQAARHLRVTIPTVANLKRLGWFTVDRKQTSLRIMPALRRVEIEAFGARFVSAAELARIPCKATHAVRVHQHLRHAGLAPAIPGSRKLQPFYDRESAERIIRDIYRDRLPAQAAAA</sequence>
<keyword evidence="3" id="KW-1185">Reference proteome</keyword>
<accession>A0A1E3LZ21</accession>
<dbReference type="Proteomes" id="UP000094487">
    <property type="component" value="Unassembled WGS sequence"/>
</dbReference>
<feature type="domain" description="TniQ" evidence="1">
    <location>
        <begin position="10"/>
        <end position="150"/>
    </location>
</feature>
<dbReference type="AlphaFoldDB" id="A0A1E3LZ21"/>
<organism evidence="2 3">
    <name type="scientific">Sphingomonas turrisvirgatae</name>
    <dbReference type="NCBI Taxonomy" id="1888892"/>
    <lineage>
        <taxon>Bacteria</taxon>
        <taxon>Pseudomonadati</taxon>
        <taxon>Pseudomonadota</taxon>
        <taxon>Alphaproteobacteria</taxon>
        <taxon>Sphingomonadales</taxon>
        <taxon>Sphingomonadaceae</taxon>
        <taxon>Sphingomonas</taxon>
    </lineage>
</organism>
<dbReference type="OrthoDB" id="7595282at2"/>
<comment type="caution">
    <text evidence="2">The sequence shown here is derived from an EMBL/GenBank/DDBJ whole genome shotgun (WGS) entry which is preliminary data.</text>
</comment>